<dbReference type="InterPro" id="IPR036390">
    <property type="entry name" value="WH_DNA-bd_sf"/>
</dbReference>
<dbReference type="RefSeq" id="WP_307234649.1">
    <property type="nucleotide sequence ID" value="NZ_JAUSUZ010000001.1"/>
</dbReference>
<sequence>MPSPSPDSLNSLPELFWAVARRLRHASRETLAPFSITPSQSRALGVLSHHGPLRPSAVAEHLHIAPRSATEVIDGLEALGYAARHPDPDDRRATLVSLTDAGTAAGEAIKAARRAEADRLFGALPDDDRAALDRILRTLL</sequence>
<dbReference type="EMBL" id="JAUSUZ010000001">
    <property type="protein sequence ID" value="MDQ0363766.1"/>
    <property type="molecule type" value="Genomic_DNA"/>
</dbReference>
<feature type="domain" description="HTH marR-type" evidence="1">
    <location>
        <begin position="9"/>
        <end position="140"/>
    </location>
</feature>
<evidence type="ECO:0000259" key="1">
    <source>
        <dbReference type="PROSITE" id="PS50995"/>
    </source>
</evidence>
<keyword evidence="3" id="KW-1185">Reference proteome</keyword>
<keyword evidence="2" id="KW-0238">DNA-binding</keyword>
<dbReference type="SUPFAM" id="SSF46785">
    <property type="entry name" value="Winged helix' DNA-binding domain"/>
    <property type="match status" value="1"/>
</dbReference>
<proteinExistence type="predicted"/>
<dbReference type="InterPro" id="IPR039422">
    <property type="entry name" value="MarR/SlyA-like"/>
</dbReference>
<dbReference type="AlphaFoldDB" id="A0AAE4AVJ2"/>
<dbReference type="GO" id="GO:0006950">
    <property type="term" value="P:response to stress"/>
    <property type="evidence" value="ECO:0007669"/>
    <property type="project" value="TreeGrafter"/>
</dbReference>
<evidence type="ECO:0000313" key="2">
    <source>
        <dbReference type="EMBL" id="MDQ0363766.1"/>
    </source>
</evidence>
<dbReference type="Pfam" id="PF12802">
    <property type="entry name" value="MarR_2"/>
    <property type="match status" value="1"/>
</dbReference>
<protein>
    <submittedName>
        <fullName evidence="2">DNA-binding MarR family transcriptional regulator</fullName>
    </submittedName>
</protein>
<comment type="caution">
    <text evidence="2">The sequence shown here is derived from an EMBL/GenBank/DDBJ whole genome shotgun (WGS) entry which is preliminary data.</text>
</comment>
<organism evidence="2 3">
    <name type="scientific">Catenuloplanes indicus</name>
    <dbReference type="NCBI Taxonomy" id="137267"/>
    <lineage>
        <taxon>Bacteria</taxon>
        <taxon>Bacillati</taxon>
        <taxon>Actinomycetota</taxon>
        <taxon>Actinomycetes</taxon>
        <taxon>Micromonosporales</taxon>
        <taxon>Micromonosporaceae</taxon>
        <taxon>Catenuloplanes</taxon>
    </lineage>
</organism>
<dbReference type="InterPro" id="IPR000835">
    <property type="entry name" value="HTH_MarR-typ"/>
</dbReference>
<dbReference type="PRINTS" id="PR00598">
    <property type="entry name" value="HTHMARR"/>
</dbReference>
<dbReference type="GO" id="GO:0003700">
    <property type="term" value="F:DNA-binding transcription factor activity"/>
    <property type="evidence" value="ECO:0007669"/>
    <property type="project" value="InterPro"/>
</dbReference>
<name>A0AAE4AVJ2_9ACTN</name>
<dbReference type="Proteomes" id="UP001240236">
    <property type="component" value="Unassembled WGS sequence"/>
</dbReference>
<dbReference type="SMART" id="SM00347">
    <property type="entry name" value="HTH_MARR"/>
    <property type="match status" value="1"/>
</dbReference>
<gene>
    <name evidence="2" type="ORF">J2S42_000435</name>
</gene>
<accession>A0AAE4AVJ2</accession>
<dbReference type="PANTHER" id="PTHR33164">
    <property type="entry name" value="TRANSCRIPTIONAL REGULATOR, MARR FAMILY"/>
    <property type="match status" value="1"/>
</dbReference>
<reference evidence="2 3" key="1">
    <citation type="submission" date="2023-07" db="EMBL/GenBank/DDBJ databases">
        <title>Sequencing the genomes of 1000 actinobacteria strains.</title>
        <authorList>
            <person name="Klenk H.-P."/>
        </authorList>
    </citation>
    <scope>NUCLEOTIDE SEQUENCE [LARGE SCALE GENOMIC DNA]</scope>
    <source>
        <strain evidence="2 3">DSM 44709</strain>
    </source>
</reference>
<dbReference type="PROSITE" id="PS50995">
    <property type="entry name" value="HTH_MARR_2"/>
    <property type="match status" value="1"/>
</dbReference>
<dbReference type="InterPro" id="IPR036388">
    <property type="entry name" value="WH-like_DNA-bd_sf"/>
</dbReference>
<evidence type="ECO:0000313" key="3">
    <source>
        <dbReference type="Proteomes" id="UP001240236"/>
    </source>
</evidence>
<dbReference type="GO" id="GO:0003677">
    <property type="term" value="F:DNA binding"/>
    <property type="evidence" value="ECO:0007669"/>
    <property type="project" value="UniProtKB-KW"/>
</dbReference>
<dbReference type="PANTHER" id="PTHR33164:SF43">
    <property type="entry name" value="HTH-TYPE TRANSCRIPTIONAL REPRESSOR YETL"/>
    <property type="match status" value="1"/>
</dbReference>
<dbReference type="Gene3D" id="1.10.10.10">
    <property type="entry name" value="Winged helix-like DNA-binding domain superfamily/Winged helix DNA-binding domain"/>
    <property type="match status" value="1"/>
</dbReference>